<protein>
    <submittedName>
        <fullName evidence="3">Uncharacterized protein YprB with RNaseH-like and TPR domain</fullName>
    </submittedName>
</protein>
<dbReference type="PANTHER" id="PTHR38462">
    <property type="entry name" value="EXONUCLEASE-LIKE PROTEIN"/>
    <property type="match status" value="1"/>
</dbReference>
<evidence type="ECO:0000313" key="3">
    <source>
        <dbReference type="EMBL" id="MBP1995229.1"/>
    </source>
</evidence>
<dbReference type="Gene3D" id="3.30.420.10">
    <property type="entry name" value="Ribonuclease H-like superfamily/Ribonuclease H"/>
    <property type="match status" value="1"/>
</dbReference>
<feature type="domain" description="YprB ribonuclease H-like" evidence="2">
    <location>
        <begin position="88"/>
        <end position="255"/>
    </location>
</feature>
<accession>A0ABS4J5V8</accession>
<evidence type="ECO:0000313" key="4">
    <source>
        <dbReference type="Proteomes" id="UP001519287"/>
    </source>
</evidence>
<reference evidence="3 4" key="1">
    <citation type="submission" date="2021-03" db="EMBL/GenBank/DDBJ databases">
        <title>Genomic Encyclopedia of Type Strains, Phase IV (KMG-IV): sequencing the most valuable type-strain genomes for metagenomic binning, comparative biology and taxonomic classification.</title>
        <authorList>
            <person name="Goeker M."/>
        </authorList>
    </citation>
    <scope>NUCLEOTIDE SEQUENCE [LARGE SCALE GENOMIC DNA]</scope>
    <source>
        <strain evidence="3 4">DSM 26048</strain>
    </source>
</reference>
<proteinExistence type="predicted"/>
<dbReference type="InterPro" id="IPR011990">
    <property type="entry name" value="TPR-like_helical_dom_sf"/>
</dbReference>
<dbReference type="Pfam" id="PF13482">
    <property type="entry name" value="RNase_H_2"/>
    <property type="match status" value="1"/>
</dbReference>
<name>A0ABS4J5V8_9BACL</name>
<dbReference type="PANTHER" id="PTHR38462:SF1">
    <property type="entry name" value="YPRB RIBONUCLEASE H-LIKE DOMAIN-CONTAINING PROTEIN"/>
    <property type="match status" value="1"/>
</dbReference>
<sequence length="481" mass="55615">MSSMRDRLNRLKKPEAAKAPVLAAFNDDDWTMLDAHLESNEHGSFILRRRSYSLDSCHGKYRLGELADHVYELSCFHNSAAVQLDELLFFDTETTGLGVGAGNVPFMVGIGYYCVGQFIIEQLFMRNPSEELAMLLYLQEKLERYTHIVSYNGRTFDWPILKNRYVLNRLALDDSSLRHLDLLYPSRSLWRNSLPSCRLSMVEEERLGFTRHNDVPGSLAPTLYFQYLAEKNASVLSGLFVHNEHDIVSLAALSIHFAKLLSGECSQCNLSDTLSDTEWTSSEEEYRTAVWLEKMGRLELSSTVFDRLRTALLENQLLNERNAEVLLLLAAYYKKKGMYQHSVKLWSRHIELKSNGIALNIEPLIELAMYYEHHEKNIHQALVYTEEAWEKLRLRRTLSRVERKQSDIEHAITRRMDRLKLKMLLKEQKLMYAAEAEAATVSHTSAHYRETPVKVRGHHTSPKRSGKPRRSKPVYVMESLI</sequence>
<dbReference type="RefSeq" id="WP_209977044.1">
    <property type="nucleotide sequence ID" value="NZ_JAGGLB010000032.1"/>
</dbReference>
<comment type="caution">
    <text evidence="3">The sequence shown here is derived from an EMBL/GenBank/DDBJ whole genome shotgun (WGS) entry which is preliminary data.</text>
</comment>
<dbReference type="InterPro" id="IPR038720">
    <property type="entry name" value="YprB_RNase_H-like_dom"/>
</dbReference>
<evidence type="ECO:0000259" key="2">
    <source>
        <dbReference type="Pfam" id="PF13482"/>
    </source>
</evidence>
<feature type="region of interest" description="Disordered" evidence="1">
    <location>
        <begin position="453"/>
        <end position="473"/>
    </location>
</feature>
<dbReference type="EMBL" id="JAGGLB010000032">
    <property type="protein sequence ID" value="MBP1995229.1"/>
    <property type="molecule type" value="Genomic_DNA"/>
</dbReference>
<feature type="compositionally biased region" description="Basic residues" evidence="1">
    <location>
        <begin position="455"/>
        <end position="472"/>
    </location>
</feature>
<dbReference type="Proteomes" id="UP001519287">
    <property type="component" value="Unassembled WGS sequence"/>
</dbReference>
<keyword evidence="4" id="KW-1185">Reference proteome</keyword>
<dbReference type="SUPFAM" id="SSF53098">
    <property type="entry name" value="Ribonuclease H-like"/>
    <property type="match status" value="1"/>
</dbReference>
<dbReference type="InterPro" id="IPR036397">
    <property type="entry name" value="RNaseH_sf"/>
</dbReference>
<organism evidence="3 4">
    <name type="scientific">Paenibacillus eucommiae</name>
    <dbReference type="NCBI Taxonomy" id="1355755"/>
    <lineage>
        <taxon>Bacteria</taxon>
        <taxon>Bacillati</taxon>
        <taxon>Bacillota</taxon>
        <taxon>Bacilli</taxon>
        <taxon>Bacillales</taxon>
        <taxon>Paenibacillaceae</taxon>
        <taxon>Paenibacillus</taxon>
    </lineage>
</organism>
<evidence type="ECO:0000256" key="1">
    <source>
        <dbReference type="SAM" id="MobiDB-lite"/>
    </source>
</evidence>
<dbReference type="Gene3D" id="1.25.40.10">
    <property type="entry name" value="Tetratricopeptide repeat domain"/>
    <property type="match status" value="1"/>
</dbReference>
<dbReference type="SUPFAM" id="SSF48452">
    <property type="entry name" value="TPR-like"/>
    <property type="match status" value="1"/>
</dbReference>
<dbReference type="InterPro" id="IPR012337">
    <property type="entry name" value="RNaseH-like_sf"/>
</dbReference>
<gene>
    <name evidence="3" type="ORF">J2Z66_006871</name>
</gene>